<evidence type="ECO:0000256" key="1">
    <source>
        <dbReference type="ARBA" id="ARBA00004651"/>
    </source>
</evidence>
<keyword evidence="3" id="KW-1003">Cell membrane</keyword>
<organism evidence="10 11">
    <name type="scientific">Actinoplanes utahensis</name>
    <dbReference type="NCBI Taxonomy" id="1869"/>
    <lineage>
        <taxon>Bacteria</taxon>
        <taxon>Bacillati</taxon>
        <taxon>Actinomycetota</taxon>
        <taxon>Actinomycetes</taxon>
        <taxon>Micromonosporales</taxon>
        <taxon>Micromonosporaceae</taxon>
        <taxon>Actinoplanes</taxon>
    </lineage>
</organism>
<comment type="subcellular location">
    <subcellularLocation>
        <location evidence="1">Cell membrane</location>
        <topology evidence="1">Multi-pass membrane protein</topology>
    </subcellularLocation>
</comment>
<dbReference type="PROSITE" id="PS50156">
    <property type="entry name" value="SSD"/>
    <property type="match status" value="2"/>
</dbReference>
<dbReference type="Gene3D" id="1.20.1640.10">
    <property type="entry name" value="Multidrug efflux transporter AcrB transmembrane domain"/>
    <property type="match status" value="2"/>
</dbReference>
<reference evidence="10 11" key="1">
    <citation type="submission" date="2014-10" db="EMBL/GenBank/DDBJ databases">
        <title>Draft genome sequence of Actinoplanes utahensis NRRL 12052.</title>
        <authorList>
            <person name="Velasco-Bucheli B."/>
            <person name="del Cerro C."/>
            <person name="Hormigo D."/>
            <person name="Garcia J.L."/>
            <person name="Acebal C."/>
            <person name="Arroyo M."/>
            <person name="de la Mata I."/>
        </authorList>
    </citation>
    <scope>NUCLEOTIDE SEQUENCE [LARGE SCALE GENOMIC DNA]</scope>
    <source>
        <strain evidence="10 11">NRRL 12052</strain>
    </source>
</reference>
<keyword evidence="11" id="KW-1185">Reference proteome</keyword>
<feature type="transmembrane region" description="Helical" evidence="8">
    <location>
        <begin position="508"/>
        <end position="529"/>
    </location>
</feature>
<feature type="transmembrane region" description="Helical" evidence="8">
    <location>
        <begin position="278"/>
        <end position="307"/>
    </location>
</feature>
<keyword evidence="6 8" id="KW-0472">Membrane</keyword>
<evidence type="ECO:0000256" key="4">
    <source>
        <dbReference type="ARBA" id="ARBA00022692"/>
    </source>
</evidence>
<feature type="transmembrane region" description="Helical" evidence="8">
    <location>
        <begin position="581"/>
        <end position="608"/>
    </location>
</feature>
<evidence type="ECO:0000256" key="8">
    <source>
        <dbReference type="SAM" id="Phobius"/>
    </source>
</evidence>
<evidence type="ECO:0000259" key="9">
    <source>
        <dbReference type="PROSITE" id="PS50156"/>
    </source>
</evidence>
<dbReference type="STRING" id="1869.MB27_03735"/>
<dbReference type="PANTHER" id="PTHR33406">
    <property type="entry name" value="MEMBRANE PROTEIN MJ1562-RELATED"/>
    <property type="match status" value="1"/>
</dbReference>
<name>A0A0A6UWF5_ACTUT</name>
<evidence type="ECO:0000256" key="5">
    <source>
        <dbReference type="ARBA" id="ARBA00022989"/>
    </source>
</evidence>
<sequence>MRRAWATLLLALLLGGLVFGFAGSTETDNDPTSSLPSSAESTRVAELQKELPSGRTNPALIVVAKNGAALTDADLVTVKDLGQPILSDDRKAAIVTVVLPATGDADATIKAVDELRAKASTGLPPGVTAQVTGGAGFSADLSNSFSGANTKLLIVTVVVVTLLLLITYRSPILWVVPLFVVGFADQLSAKVIALLSQHTDLAVNGSTTGIVTVLVFGAGTDYALLLISRYREELHRYENRLEAMGKALRGAGPAIAASAGTVILALLTLMLASLKSNVALGITAAAGVAIAAVFALLVLPAALVICGRGLFWPFIPRVGQAGPEDGKGFWARVGRTVVRRPVAVTALSVVALGLLSLGGLGTKVGLSQAEQFRVEAESVQGLETLSRYFPAGAAGPAAILTEPAKAEQVLATVSGTDGVAQARIAEKTDTLVAVSAVLEAAPDTAEAFDTIRALRANLDGEALVGGTVATALDTRDAARRDLTVIVPVILAVVFLVLVALLRAIVAPILLMITVVISFVASLGAGSWLFRNVLDYPALDNSVPLFSFLFLVALGVDYNIFLVTRAKEEAATRGTRDGMVHALAVTGAVITSAGILLAAVFAVLGVLPVVTLTQIGIIVGIGVLLDTLLVRTVLVPALATLTGDRFWWPGRPQAVAGSGEGDGTPSRPATDWDAVNRATLTENAGEPQR</sequence>
<dbReference type="PANTHER" id="PTHR33406:SF6">
    <property type="entry name" value="MEMBRANE PROTEIN YDGH-RELATED"/>
    <property type="match status" value="1"/>
</dbReference>
<dbReference type="eggNOG" id="COG2409">
    <property type="taxonomic scope" value="Bacteria"/>
</dbReference>
<dbReference type="OrthoDB" id="2365435at2"/>
<dbReference type="GO" id="GO:0005886">
    <property type="term" value="C:plasma membrane"/>
    <property type="evidence" value="ECO:0007669"/>
    <property type="project" value="UniProtKB-SubCell"/>
</dbReference>
<evidence type="ECO:0000256" key="2">
    <source>
        <dbReference type="ARBA" id="ARBA00010157"/>
    </source>
</evidence>
<feature type="transmembrane region" description="Helical" evidence="8">
    <location>
        <begin position="152"/>
        <end position="168"/>
    </location>
</feature>
<dbReference type="Pfam" id="PF03176">
    <property type="entry name" value="MMPL"/>
    <property type="match status" value="2"/>
</dbReference>
<evidence type="ECO:0000313" key="11">
    <source>
        <dbReference type="Proteomes" id="UP000054537"/>
    </source>
</evidence>
<proteinExistence type="inferred from homology"/>
<keyword evidence="5 8" id="KW-1133">Transmembrane helix</keyword>
<dbReference type="EMBL" id="JRTT01000003">
    <property type="protein sequence ID" value="KHD78744.1"/>
    <property type="molecule type" value="Genomic_DNA"/>
</dbReference>
<comment type="similarity">
    <text evidence="2">Belongs to the resistance-nodulation-cell division (RND) (TC 2.A.6) family. MmpL subfamily.</text>
</comment>
<gene>
    <name evidence="10" type="ORF">MB27_03735</name>
</gene>
<feature type="transmembrane region" description="Helical" evidence="8">
    <location>
        <begin position="482"/>
        <end position="501"/>
    </location>
</feature>
<feature type="transmembrane region" description="Helical" evidence="8">
    <location>
        <begin position="248"/>
        <end position="272"/>
    </location>
</feature>
<feature type="transmembrane region" description="Helical" evidence="8">
    <location>
        <begin position="207"/>
        <end position="227"/>
    </location>
</feature>
<feature type="domain" description="SSD" evidence="9">
    <location>
        <begin position="511"/>
        <end position="639"/>
    </location>
</feature>
<feature type="transmembrane region" description="Helical" evidence="8">
    <location>
        <begin position="541"/>
        <end position="560"/>
    </location>
</feature>
<dbReference type="Proteomes" id="UP000054537">
    <property type="component" value="Unassembled WGS sequence"/>
</dbReference>
<feature type="transmembrane region" description="Helical" evidence="8">
    <location>
        <begin position="342"/>
        <end position="360"/>
    </location>
</feature>
<keyword evidence="4 8" id="KW-0812">Transmembrane</keyword>
<comment type="caution">
    <text evidence="10">The sequence shown here is derived from an EMBL/GenBank/DDBJ whole genome shotgun (WGS) entry which is preliminary data.</text>
</comment>
<dbReference type="InterPro" id="IPR004869">
    <property type="entry name" value="MMPL_dom"/>
</dbReference>
<feature type="transmembrane region" description="Helical" evidence="8">
    <location>
        <begin position="614"/>
        <end position="640"/>
    </location>
</feature>
<dbReference type="InterPro" id="IPR000731">
    <property type="entry name" value="SSD"/>
</dbReference>
<feature type="domain" description="SSD" evidence="9">
    <location>
        <begin position="173"/>
        <end position="305"/>
    </location>
</feature>
<dbReference type="RefSeq" id="WP_043522449.1">
    <property type="nucleotide sequence ID" value="NZ_BAABKU010000009.1"/>
</dbReference>
<protein>
    <submittedName>
        <fullName evidence="10">Membrane protein</fullName>
    </submittedName>
</protein>
<dbReference type="SUPFAM" id="SSF82866">
    <property type="entry name" value="Multidrug efflux transporter AcrB transmembrane domain"/>
    <property type="match status" value="2"/>
</dbReference>
<dbReference type="AlphaFoldDB" id="A0A0A6UWF5"/>
<evidence type="ECO:0000256" key="7">
    <source>
        <dbReference type="SAM" id="MobiDB-lite"/>
    </source>
</evidence>
<evidence type="ECO:0000256" key="3">
    <source>
        <dbReference type="ARBA" id="ARBA00022475"/>
    </source>
</evidence>
<accession>A0A0A6UWF5</accession>
<evidence type="ECO:0000313" key="10">
    <source>
        <dbReference type="EMBL" id="KHD78744.1"/>
    </source>
</evidence>
<dbReference type="InterPro" id="IPR050545">
    <property type="entry name" value="Mycobact_MmpL"/>
</dbReference>
<evidence type="ECO:0000256" key="6">
    <source>
        <dbReference type="ARBA" id="ARBA00023136"/>
    </source>
</evidence>
<feature type="region of interest" description="Disordered" evidence="7">
    <location>
        <begin position="652"/>
        <end position="688"/>
    </location>
</feature>
<feature type="transmembrane region" description="Helical" evidence="8">
    <location>
        <begin position="175"/>
        <end position="195"/>
    </location>
</feature>